<dbReference type="STRING" id="240015.ACP_1286"/>
<dbReference type="Proteomes" id="UP000002207">
    <property type="component" value="Chromosome"/>
</dbReference>
<accession>C1F5B4</accession>
<keyword evidence="2" id="KW-0812">Transmembrane</keyword>
<sequence>MSAPHRIPTDSDREGELELSGSDLDECPEWQLALRIAGSKSFRKSAFLPRFLLYVCRLQLSGREHLISETRIGVEVFHRPENYNPAEDNVVRNYARILRKRIEDYFQLEGAAEPFRLTIPRGGYIPFFEILQPQKVESDAGDSCDTDPQETAKATDREVAEPPPAALPYIGTSVRLLTRLRLPLAFLAGAFFCLAAFLIFAPNGFQGLSAAPGRTPPAAALLVWREMFQQDRNTLIVPADSGIGVLENLTHRPMTLAHYLAGAPVTAGRDDGSLNDLQSQHYTSLVSLDIILGLSRMRLYQPDRCFVRYPRFLSLKDFREFNVILLGSVHSDPWVSLFENQLNFRPTFGSSVNESYIANERPAAGEEAVYRNLAGTSHHLTYSVIDYLPNLNASGHVLLIQGLSMAGTQAAANILMQDSDLDHWIKRALMPDGSLRPFEILVRCDTLEADAPHGEIVAMRVHS</sequence>
<reference evidence="3 4" key="1">
    <citation type="journal article" date="2009" name="Appl. Environ. Microbiol.">
        <title>Three genomes from the phylum Acidobacteria provide insight into the lifestyles of these microorganisms in soils.</title>
        <authorList>
            <person name="Ward N.L."/>
            <person name="Challacombe J.F."/>
            <person name="Janssen P.H."/>
            <person name="Henrissat B."/>
            <person name="Coutinho P.M."/>
            <person name="Wu M."/>
            <person name="Xie G."/>
            <person name="Haft D.H."/>
            <person name="Sait M."/>
            <person name="Badger J."/>
            <person name="Barabote R.D."/>
            <person name="Bradley B."/>
            <person name="Brettin T.S."/>
            <person name="Brinkac L.M."/>
            <person name="Bruce D."/>
            <person name="Creasy T."/>
            <person name="Daugherty S.C."/>
            <person name="Davidsen T.M."/>
            <person name="DeBoy R.T."/>
            <person name="Detter J.C."/>
            <person name="Dodson R.J."/>
            <person name="Durkin A.S."/>
            <person name="Ganapathy A."/>
            <person name="Gwinn-Giglio M."/>
            <person name="Han C.S."/>
            <person name="Khouri H."/>
            <person name="Kiss H."/>
            <person name="Kothari S.P."/>
            <person name="Madupu R."/>
            <person name="Nelson K.E."/>
            <person name="Nelson W.C."/>
            <person name="Paulsen I."/>
            <person name="Penn K."/>
            <person name="Ren Q."/>
            <person name="Rosovitz M.J."/>
            <person name="Selengut J.D."/>
            <person name="Shrivastava S."/>
            <person name="Sullivan S.A."/>
            <person name="Tapia R."/>
            <person name="Thompson L.S."/>
            <person name="Watkins K.L."/>
            <person name="Yang Q."/>
            <person name="Yu C."/>
            <person name="Zafar N."/>
            <person name="Zhou L."/>
            <person name="Kuske C.R."/>
        </authorList>
    </citation>
    <scope>NUCLEOTIDE SEQUENCE [LARGE SCALE GENOMIC DNA]</scope>
    <source>
        <strain evidence="4">ATCC 51196 / DSM 11244 / BCRC 80197 / JCM 7670 / NBRC 15755 / NCIMB 13165 / 161</strain>
    </source>
</reference>
<protein>
    <submittedName>
        <fullName evidence="3">Conserved domain protein</fullName>
    </submittedName>
</protein>
<organism evidence="3 4">
    <name type="scientific">Acidobacterium capsulatum (strain ATCC 51196 / DSM 11244 / BCRC 80197 / JCM 7670 / NBRC 15755 / NCIMB 13165 / 161)</name>
    <dbReference type="NCBI Taxonomy" id="240015"/>
    <lineage>
        <taxon>Bacteria</taxon>
        <taxon>Pseudomonadati</taxon>
        <taxon>Acidobacteriota</taxon>
        <taxon>Terriglobia</taxon>
        <taxon>Terriglobales</taxon>
        <taxon>Acidobacteriaceae</taxon>
        <taxon>Acidobacterium</taxon>
    </lineage>
</organism>
<feature type="region of interest" description="Disordered" evidence="1">
    <location>
        <begin position="1"/>
        <end position="21"/>
    </location>
</feature>
<dbReference type="eggNOG" id="COG3609">
    <property type="taxonomic scope" value="Bacteria"/>
</dbReference>
<evidence type="ECO:0000256" key="1">
    <source>
        <dbReference type="SAM" id="MobiDB-lite"/>
    </source>
</evidence>
<proteinExistence type="predicted"/>
<dbReference type="KEGG" id="aca:ACP_1286"/>
<keyword evidence="2" id="KW-0472">Membrane</keyword>
<gene>
    <name evidence="3" type="ordered locus">ACP_1286</name>
</gene>
<feature type="transmembrane region" description="Helical" evidence="2">
    <location>
        <begin position="182"/>
        <end position="201"/>
    </location>
</feature>
<evidence type="ECO:0000313" key="3">
    <source>
        <dbReference type="EMBL" id="ACO33374.1"/>
    </source>
</evidence>
<dbReference type="HOGENOM" id="CLU_036287_0_0_0"/>
<feature type="compositionally biased region" description="Basic and acidic residues" evidence="1">
    <location>
        <begin position="7"/>
        <end position="16"/>
    </location>
</feature>
<dbReference type="AlphaFoldDB" id="C1F5B4"/>
<feature type="region of interest" description="Disordered" evidence="1">
    <location>
        <begin position="138"/>
        <end position="164"/>
    </location>
</feature>
<dbReference type="InParanoid" id="C1F5B4"/>
<dbReference type="OrthoDB" id="104580at2"/>
<name>C1F5B4_ACIC5</name>
<keyword evidence="2" id="KW-1133">Transmembrane helix</keyword>
<dbReference type="EMBL" id="CP001472">
    <property type="protein sequence ID" value="ACO33374.1"/>
    <property type="molecule type" value="Genomic_DNA"/>
</dbReference>
<keyword evidence="4" id="KW-1185">Reference proteome</keyword>
<feature type="compositionally biased region" description="Acidic residues" evidence="1">
    <location>
        <begin position="139"/>
        <end position="148"/>
    </location>
</feature>
<dbReference type="RefSeq" id="WP_015896431.1">
    <property type="nucleotide sequence ID" value="NC_012483.1"/>
</dbReference>
<evidence type="ECO:0000313" key="4">
    <source>
        <dbReference type="Proteomes" id="UP000002207"/>
    </source>
</evidence>
<evidence type="ECO:0000256" key="2">
    <source>
        <dbReference type="SAM" id="Phobius"/>
    </source>
</evidence>